<keyword evidence="3 7" id="KW-0732">Signal</keyword>
<dbReference type="InterPro" id="IPR038765">
    <property type="entry name" value="Papain-like_cys_pep_sf"/>
</dbReference>
<dbReference type="AlphaFoldDB" id="A0AA88QZ59"/>
<dbReference type="PROSITE" id="PS00139">
    <property type="entry name" value="THIOL_PROTEASE_CYS"/>
    <property type="match status" value="1"/>
</dbReference>
<dbReference type="PROSITE" id="PS00639">
    <property type="entry name" value="THIOL_PROTEASE_HIS"/>
    <property type="match status" value="1"/>
</dbReference>
<gene>
    <name evidence="10" type="ORF">RJ640_017330</name>
</gene>
<dbReference type="GO" id="GO:0006508">
    <property type="term" value="P:proteolysis"/>
    <property type="evidence" value="ECO:0007669"/>
    <property type="project" value="UniProtKB-KW"/>
</dbReference>
<dbReference type="InterPro" id="IPR013201">
    <property type="entry name" value="Prot_inhib_I29"/>
</dbReference>
<evidence type="ECO:0000256" key="7">
    <source>
        <dbReference type="SAM" id="SignalP"/>
    </source>
</evidence>
<dbReference type="InterPro" id="IPR013128">
    <property type="entry name" value="Peptidase_C1A"/>
</dbReference>
<evidence type="ECO:0000256" key="4">
    <source>
        <dbReference type="ARBA" id="ARBA00022801"/>
    </source>
</evidence>
<dbReference type="InterPro" id="IPR000169">
    <property type="entry name" value="Pept_cys_AS"/>
</dbReference>
<reference evidence="10" key="1">
    <citation type="submission" date="2022-12" db="EMBL/GenBank/DDBJ databases">
        <title>Draft genome assemblies for two species of Escallonia (Escalloniales).</title>
        <authorList>
            <person name="Chanderbali A."/>
            <person name="Dervinis C."/>
            <person name="Anghel I."/>
            <person name="Soltis D."/>
            <person name="Soltis P."/>
            <person name="Zapata F."/>
        </authorList>
    </citation>
    <scope>NUCLEOTIDE SEQUENCE</scope>
    <source>
        <strain evidence="10">UCBG92.1500</strain>
        <tissue evidence="10">Leaf</tissue>
    </source>
</reference>
<dbReference type="Proteomes" id="UP001187471">
    <property type="component" value="Unassembled WGS sequence"/>
</dbReference>
<evidence type="ECO:0000256" key="6">
    <source>
        <dbReference type="ARBA" id="ARBA00023157"/>
    </source>
</evidence>
<feature type="chain" id="PRO_5041637816" evidence="7">
    <location>
        <begin position="28"/>
        <end position="345"/>
    </location>
</feature>
<evidence type="ECO:0000256" key="2">
    <source>
        <dbReference type="ARBA" id="ARBA00022670"/>
    </source>
</evidence>
<comment type="similarity">
    <text evidence="1">Belongs to the peptidase C1 family.</text>
</comment>
<keyword evidence="11" id="KW-1185">Reference proteome</keyword>
<dbReference type="InterPro" id="IPR025661">
    <property type="entry name" value="Pept_asp_AS"/>
</dbReference>
<evidence type="ECO:0000259" key="9">
    <source>
        <dbReference type="SMART" id="SM00848"/>
    </source>
</evidence>
<sequence length="345" mass="37932">MTYTYHRQCIHLTLLFILGVWVSQASSRLLNEQSMSARHEQWIAHHGRVYKDADEKERRFKIFKDNVERVEAFNAGTDKGYKQSANQFADLTNEEFRASRNGYKRQSSQVMSKPKLTSFRYANVTAVPATIDWRKNGAVTPMKDQGDCGCCWAFSAVAAMEGINQLKTGKLVSLSEQELVDCDVRGEDQGCNGGLMDDAFQFIEQHKGLATEASYPYTGEDGTCNTKKAAIPAAKITGHEDVPANNEKALLQAIAHQPVSVAIDAGGYDFQFYSSGVFTGTCGTDLDHGVTAVGYGTTTDGTKYWLVKNSWGTGWGQNGYIMMQRDVAAKEGLCGIAMVSSYPVA</sequence>
<keyword evidence="4" id="KW-0378">Hydrolase</keyword>
<evidence type="ECO:0000256" key="1">
    <source>
        <dbReference type="ARBA" id="ARBA00008455"/>
    </source>
</evidence>
<dbReference type="CDD" id="cd02248">
    <property type="entry name" value="Peptidase_C1A"/>
    <property type="match status" value="1"/>
</dbReference>
<proteinExistence type="inferred from homology"/>
<protein>
    <submittedName>
        <fullName evidence="10">Uncharacterized protein</fullName>
    </submittedName>
</protein>
<evidence type="ECO:0000256" key="5">
    <source>
        <dbReference type="ARBA" id="ARBA00022807"/>
    </source>
</evidence>
<dbReference type="Pfam" id="PF00112">
    <property type="entry name" value="Peptidase_C1"/>
    <property type="match status" value="1"/>
</dbReference>
<evidence type="ECO:0000313" key="10">
    <source>
        <dbReference type="EMBL" id="KAK2974844.1"/>
    </source>
</evidence>
<dbReference type="SUPFAM" id="SSF54001">
    <property type="entry name" value="Cysteine proteinases"/>
    <property type="match status" value="1"/>
</dbReference>
<feature type="domain" description="Peptidase C1A papain C-terminal" evidence="8">
    <location>
        <begin position="127"/>
        <end position="344"/>
    </location>
</feature>
<comment type="caution">
    <text evidence="10">The sequence shown here is derived from an EMBL/GenBank/DDBJ whole genome shotgun (WGS) entry which is preliminary data.</text>
</comment>
<keyword evidence="6" id="KW-1015">Disulfide bond</keyword>
<name>A0AA88QZ59_9ASTE</name>
<dbReference type="SMART" id="SM00848">
    <property type="entry name" value="Inhibitor_I29"/>
    <property type="match status" value="1"/>
</dbReference>
<dbReference type="InterPro" id="IPR000668">
    <property type="entry name" value="Peptidase_C1A_C"/>
</dbReference>
<evidence type="ECO:0000313" key="11">
    <source>
        <dbReference type="Proteomes" id="UP001187471"/>
    </source>
</evidence>
<feature type="domain" description="Cathepsin propeptide inhibitor" evidence="9">
    <location>
        <begin position="39"/>
        <end position="96"/>
    </location>
</feature>
<evidence type="ECO:0000256" key="3">
    <source>
        <dbReference type="ARBA" id="ARBA00022729"/>
    </source>
</evidence>
<accession>A0AA88QZ59</accession>
<organism evidence="10 11">
    <name type="scientific">Escallonia rubra</name>
    <dbReference type="NCBI Taxonomy" id="112253"/>
    <lineage>
        <taxon>Eukaryota</taxon>
        <taxon>Viridiplantae</taxon>
        <taxon>Streptophyta</taxon>
        <taxon>Embryophyta</taxon>
        <taxon>Tracheophyta</taxon>
        <taxon>Spermatophyta</taxon>
        <taxon>Magnoliopsida</taxon>
        <taxon>eudicotyledons</taxon>
        <taxon>Gunneridae</taxon>
        <taxon>Pentapetalae</taxon>
        <taxon>asterids</taxon>
        <taxon>campanulids</taxon>
        <taxon>Escalloniales</taxon>
        <taxon>Escalloniaceae</taxon>
        <taxon>Escallonia</taxon>
    </lineage>
</organism>
<dbReference type="InterPro" id="IPR039417">
    <property type="entry name" value="Peptidase_C1A_papain-like"/>
</dbReference>
<dbReference type="PANTHER" id="PTHR12411">
    <property type="entry name" value="CYSTEINE PROTEASE FAMILY C1-RELATED"/>
    <property type="match status" value="1"/>
</dbReference>
<dbReference type="GO" id="GO:0008234">
    <property type="term" value="F:cysteine-type peptidase activity"/>
    <property type="evidence" value="ECO:0007669"/>
    <property type="project" value="UniProtKB-KW"/>
</dbReference>
<dbReference type="SMART" id="SM00645">
    <property type="entry name" value="Pept_C1"/>
    <property type="match status" value="1"/>
</dbReference>
<feature type="signal peptide" evidence="7">
    <location>
        <begin position="1"/>
        <end position="27"/>
    </location>
</feature>
<dbReference type="EMBL" id="JAVXUO010002274">
    <property type="protein sequence ID" value="KAK2974844.1"/>
    <property type="molecule type" value="Genomic_DNA"/>
</dbReference>
<dbReference type="PROSITE" id="PS00640">
    <property type="entry name" value="THIOL_PROTEASE_ASN"/>
    <property type="match status" value="1"/>
</dbReference>
<dbReference type="Gene3D" id="3.90.70.10">
    <property type="entry name" value="Cysteine proteinases"/>
    <property type="match status" value="1"/>
</dbReference>
<dbReference type="FunFam" id="3.90.70.10:FF:000023">
    <property type="entry name" value="Senescence-specific cysteine protease SAG39"/>
    <property type="match status" value="1"/>
</dbReference>
<dbReference type="Pfam" id="PF08246">
    <property type="entry name" value="Inhibitor_I29"/>
    <property type="match status" value="1"/>
</dbReference>
<keyword evidence="2" id="KW-0645">Protease</keyword>
<keyword evidence="5" id="KW-0788">Thiol protease</keyword>
<dbReference type="InterPro" id="IPR025660">
    <property type="entry name" value="Pept_his_AS"/>
</dbReference>
<evidence type="ECO:0000259" key="8">
    <source>
        <dbReference type="SMART" id="SM00645"/>
    </source>
</evidence>
<dbReference type="PRINTS" id="PR00705">
    <property type="entry name" value="PAPAIN"/>
</dbReference>